<evidence type="ECO:0000256" key="5">
    <source>
        <dbReference type="ARBA" id="ARBA00023212"/>
    </source>
</evidence>
<evidence type="ECO:0000313" key="9">
    <source>
        <dbReference type="EMBL" id="KND04090.1"/>
    </source>
</evidence>
<dbReference type="InterPro" id="IPR038968">
    <property type="entry name" value="CSTPP1"/>
</dbReference>
<dbReference type="VEuPathDB" id="FungiDB:SPPG_01532"/>
<dbReference type="EMBL" id="KQ257451">
    <property type="protein sequence ID" value="KND04090.1"/>
    <property type="molecule type" value="Genomic_DNA"/>
</dbReference>
<name>A0A0L0HT78_SPIPD</name>
<keyword evidence="4" id="KW-0493">Microtubule</keyword>
<evidence type="ECO:0000256" key="7">
    <source>
        <dbReference type="ARBA" id="ARBA00033769"/>
    </source>
</evidence>
<proteinExistence type="inferred from homology"/>
<comment type="function">
    <text evidence="8">Regulator of the tubulin polyglutamylase complex (TPGC) that controls cytoskeletal organization, nuclear shape, and cilium disassembly by balancing microtubule and actin assembly. Regulates the assembly and stability of the TPGC and thereby modulates polyglutamylation of the microtubule, which antagonizes MAP4 binding.</text>
</comment>
<dbReference type="OrthoDB" id="197906at2759"/>
<accession>A0A0L0HT78</accession>
<dbReference type="GeneID" id="27685190"/>
<evidence type="ECO:0000313" key="10">
    <source>
        <dbReference type="Proteomes" id="UP000053201"/>
    </source>
</evidence>
<dbReference type="Proteomes" id="UP000053201">
    <property type="component" value="Unassembled WGS sequence"/>
</dbReference>
<evidence type="ECO:0000256" key="1">
    <source>
        <dbReference type="ARBA" id="ARBA00004607"/>
    </source>
</evidence>
<evidence type="ECO:0000256" key="4">
    <source>
        <dbReference type="ARBA" id="ARBA00022701"/>
    </source>
</evidence>
<protein>
    <recommendedName>
        <fullName evidence="7">Centriolar satellite-associated tubulin polyglutamylase complex regulator 1</fullName>
    </recommendedName>
</protein>
<keyword evidence="2" id="KW-0963">Cytoplasm</keyword>
<dbReference type="PANTHER" id="PTHR34252">
    <property type="entry name" value="UPF0705 PROTEIN C11ORF49"/>
    <property type="match status" value="1"/>
</dbReference>
<organism evidence="9 10">
    <name type="scientific">Spizellomyces punctatus (strain DAOM BR117)</name>
    <dbReference type="NCBI Taxonomy" id="645134"/>
    <lineage>
        <taxon>Eukaryota</taxon>
        <taxon>Fungi</taxon>
        <taxon>Fungi incertae sedis</taxon>
        <taxon>Chytridiomycota</taxon>
        <taxon>Chytridiomycota incertae sedis</taxon>
        <taxon>Chytridiomycetes</taxon>
        <taxon>Spizellomycetales</taxon>
        <taxon>Spizellomycetaceae</taxon>
        <taxon>Spizellomyces</taxon>
    </lineage>
</organism>
<comment type="subcellular location">
    <subcellularLocation>
        <location evidence="1">Cytoplasm</location>
        <location evidence="1">Cytoskeleton</location>
        <location evidence="1">Microtubule organizing center</location>
        <location evidence="1">Centrosome</location>
        <location evidence="1">Centriolar satellite</location>
    </subcellularLocation>
</comment>
<evidence type="ECO:0000256" key="3">
    <source>
        <dbReference type="ARBA" id="ARBA00022553"/>
    </source>
</evidence>
<keyword evidence="3" id="KW-0597">Phosphoprotein</keyword>
<dbReference type="AlphaFoldDB" id="A0A0L0HT78"/>
<keyword evidence="10" id="KW-1185">Reference proteome</keyword>
<dbReference type="RefSeq" id="XP_016612129.1">
    <property type="nucleotide sequence ID" value="XM_016749850.1"/>
</dbReference>
<dbReference type="PANTHER" id="PTHR34252:SF1">
    <property type="entry name" value="CENTRIOLAR SATELLITE-ASSOCIATED TUBULIN POLYGLUTAMYLASE COMPLEX REGULATOR 1"/>
    <property type="match status" value="1"/>
</dbReference>
<keyword evidence="5" id="KW-0206">Cytoskeleton</keyword>
<evidence type="ECO:0000256" key="8">
    <source>
        <dbReference type="ARBA" id="ARBA00045673"/>
    </source>
</evidence>
<evidence type="ECO:0000256" key="6">
    <source>
        <dbReference type="ARBA" id="ARBA00033750"/>
    </source>
</evidence>
<gene>
    <name evidence="9" type="ORF">SPPG_01532</name>
</gene>
<reference evidence="9 10" key="1">
    <citation type="submission" date="2009-08" db="EMBL/GenBank/DDBJ databases">
        <title>The Genome Sequence of Spizellomyces punctatus strain DAOM BR117.</title>
        <authorList>
            <consortium name="The Broad Institute Genome Sequencing Platform"/>
            <person name="Russ C."/>
            <person name="Cuomo C."/>
            <person name="Shea T."/>
            <person name="Young S.K."/>
            <person name="Zeng Q."/>
            <person name="Koehrsen M."/>
            <person name="Haas B."/>
            <person name="Borodovsky M."/>
            <person name="Guigo R."/>
            <person name="Alvarado L."/>
            <person name="Berlin A."/>
            <person name="Bochicchio J."/>
            <person name="Borenstein D."/>
            <person name="Chapman S."/>
            <person name="Chen Z."/>
            <person name="Engels R."/>
            <person name="Freedman E."/>
            <person name="Gellesch M."/>
            <person name="Goldberg J."/>
            <person name="Griggs A."/>
            <person name="Gujja S."/>
            <person name="Heiman D."/>
            <person name="Hepburn T."/>
            <person name="Howarth C."/>
            <person name="Jen D."/>
            <person name="Larson L."/>
            <person name="Lewis B."/>
            <person name="Mehta T."/>
            <person name="Park D."/>
            <person name="Pearson M."/>
            <person name="Roberts A."/>
            <person name="Saif S."/>
            <person name="Shenoy N."/>
            <person name="Sisk P."/>
            <person name="Stolte C."/>
            <person name="Sykes S."/>
            <person name="Thomson T."/>
            <person name="Walk T."/>
            <person name="White J."/>
            <person name="Yandava C."/>
            <person name="Burger G."/>
            <person name="Gray M.W."/>
            <person name="Holland P.W.H."/>
            <person name="King N."/>
            <person name="Lang F.B.F."/>
            <person name="Roger A.J."/>
            <person name="Ruiz-Trillo I."/>
            <person name="Lander E."/>
            <person name="Nusbaum C."/>
        </authorList>
    </citation>
    <scope>NUCLEOTIDE SEQUENCE [LARGE SCALE GENOMIC DNA]</scope>
    <source>
        <strain evidence="9 10">DAOM BR117</strain>
    </source>
</reference>
<evidence type="ECO:0000256" key="2">
    <source>
        <dbReference type="ARBA" id="ARBA00022490"/>
    </source>
</evidence>
<sequence>MIGPRNRRNFFQNSDFDSVLRGTNTLLREYEYVKATPQNRLSFVDRFGEVLKGRNASYTATEYHHLVELICPDFPYDVIARAMDIAECRGKVSVTYDDNGLAKPKLPGSMFIPCLRICFSYLEFFELSHHALREGFAKAYSQTCNSELQAGCTAPEESGDEKEITKTVSETLSNAINKLQTDGLFIPPEPAIERAIRAACKHIHETPMSFPDVYQSFLTEILKAVEDPRTARSSY</sequence>
<comment type="similarity">
    <text evidence="6">Belongs to the CSTPP1 family.</text>
</comment>
<dbReference type="GO" id="GO:0005874">
    <property type="term" value="C:microtubule"/>
    <property type="evidence" value="ECO:0007669"/>
    <property type="project" value="UniProtKB-KW"/>
</dbReference>